<dbReference type="Proteomes" id="UP000317496">
    <property type="component" value="Chromosome"/>
</dbReference>
<dbReference type="RefSeq" id="WP_144068957.1">
    <property type="nucleotide sequence ID" value="NZ_CP041636.1"/>
</dbReference>
<evidence type="ECO:0000259" key="6">
    <source>
        <dbReference type="PROSITE" id="PS51007"/>
    </source>
</evidence>
<evidence type="ECO:0000256" key="3">
    <source>
        <dbReference type="ARBA" id="ARBA00023004"/>
    </source>
</evidence>
<dbReference type="GO" id="GO:0020037">
    <property type="term" value="F:heme binding"/>
    <property type="evidence" value="ECO:0007669"/>
    <property type="project" value="InterPro"/>
</dbReference>
<keyword evidence="5" id="KW-0732">Signal</keyword>
<evidence type="ECO:0000256" key="1">
    <source>
        <dbReference type="ARBA" id="ARBA00022617"/>
    </source>
</evidence>
<feature type="signal peptide" evidence="5">
    <location>
        <begin position="1"/>
        <end position="20"/>
    </location>
</feature>
<evidence type="ECO:0000256" key="4">
    <source>
        <dbReference type="PROSITE-ProRule" id="PRU00433"/>
    </source>
</evidence>
<dbReference type="AlphaFoldDB" id="A0A516H2G4"/>
<evidence type="ECO:0000256" key="5">
    <source>
        <dbReference type="SAM" id="SignalP"/>
    </source>
</evidence>
<protein>
    <recommendedName>
        <fullName evidence="6">Cytochrome c domain-containing protein</fullName>
    </recommendedName>
</protein>
<keyword evidence="2 4" id="KW-0479">Metal-binding</keyword>
<dbReference type="GO" id="GO:0046872">
    <property type="term" value="F:metal ion binding"/>
    <property type="evidence" value="ECO:0007669"/>
    <property type="project" value="UniProtKB-KW"/>
</dbReference>
<organism evidence="7 8">
    <name type="scientific">Ferrovibrio terrae</name>
    <dbReference type="NCBI Taxonomy" id="2594003"/>
    <lineage>
        <taxon>Bacteria</taxon>
        <taxon>Pseudomonadati</taxon>
        <taxon>Pseudomonadota</taxon>
        <taxon>Alphaproteobacteria</taxon>
        <taxon>Rhodospirillales</taxon>
        <taxon>Rhodospirillaceae</taxon>
        <taxon>Ferrovibrio</taxon>
    </lineage>
</organism>
<evidence type="ECO:0000256" key="2">
    <source>
        <dbReference type="ARBA" id="ARBA00022723"/>
    </source>
</evidence>
<evidence type="ECO:0000313" key="7">
    <source>
        <dbReference type="EMBL" id="QDO97976.1"/>
    </source>
</evidence>
<gene>
    <name evidence="7" type="ORF">FNB15_12155</name>
</gene>
<dbReference type="InterPro" id="IPR009056">
    <property type="entry name" value="Cyt_c-like_dom"/>
</dbReference>
<keyword evidence="8" id="KW-1185">Reference proteome</keyword>
<dbReference type="GO" id="GO:0009055">
    <property type="term" value="F:electron transfer activity"/>
    <property type="evidence" value="ECO:0007669"/>
    <property type="project" value="InterPro"/>
</dbReference>
<dbReference type="SUPFAM" id="SSF46626">
    <property type="entry name" value="Cytochrome c"/>
    <property type="match status" value="1"/>
</dbReference>
<proteinExistence type="predicted"/>
<accession>A0A516H2G4</accession>
<keyword evidence="3 4" id="KW-0408">Iron</keyword>
<keyword evidence="1 4" id="KW-0349">Heme</keyword>
<dbReference type="PROSITE" id="PS51007">
    <property type="entry name" value="CYTC"/>
    <property type="match status" value="1"/>
</dbReference>
<feature type="domain" description="Cytochrome c" evidence="6">
    <location>
        <begin position="68"/>
        <end position="208"/>
    </location>
</feature>
<dbReference type="OrthoDB" id="9805202at2"/>
<dbReference type="InterPro" id="IPR036909">
    <property type="entry name" value="Cyt_c-like_dom_sf"/>
</dbReference>
<sequence>MRRLLFGVLVAVLPSLAAQAQSLVGALEWLPPGSLSVESLTRHPEEQLEGGEKQSFYVDLGRLAFRSPDVLGGTARKAGLSCQACHANGFATTAFFIPGLSNKPGSIDVSHAFWNLRGEDGIDNPLEIPSLRGVKTKDRFGQDRRTASLRDFTRRVIVTEFAGAEPDALLLDALIAYQEKLQPAAAVYEPVSLRQDLADLTRYLDALRVPLAEEESALAERMTVMIRSQIGFIHERFADDDLRGSRGLLEEWSRQLAQIALQAEQGRWVQARTARADLRQAIAKPPAVLAADLPRSLYQPEHLKMWLSKPVR</sequence>
<dbReference type="EMBL" id="CP041636">
    <property type="protein sequence ID" value="QDO97976.1"/>
    <property type="molecule type" value="Genomic_DNA"/>
</dbReference>
<evidence type="ECO:0000313" key="8">
    <source>
        <dbReference type="Proteomes" id="UP000317496"/>
    </source>
</evidence>
<reference evidence="7 8" key="1">
    <citation type="submission" date="2019-07" db="EMBL/GenBank/DDBJ databases">
        <title>Genome sequencing for Ferrovibrio sp. K5.</title>
        <authorList>
            <person name="Park S.-J."/>
        </authorList>
    </citation>
    <scope>NUCLEOTIDE SEQUENCE [LARGE SCALE GENOMIC DNA]</scope>
    <source>
        <strain evidence="7 8">K5</strain>
    </source>
</reference>
<dbReference type="KEGG" id="fer:FNB15_12155"/>
<feature type="chain" id="PRO_5021798986" description="Cytochrome c domain-containing protein" evidence="5">
    <location>
        <begin position="21"/>
        <end position="312"/>
    </location>
</feature>
<name>A0A516H2G4_9PROT</name>